<dbReference type="InterPro" id="IPR036388">
    <property type="entry name" value="WH-like_DNA-bd_sf"/>
</dbReference>
<dbReference type="InterPro" id="IPR011711">
    <property type="entry name" value="GntR_C"/>
</dbReference>
<dbReference type="PANTHER" id="PTHR43537">
    <property type="entry name" value="TRANSCRIPTIONAL REGULATOR, GNTR FAMILY"/>
    <property type="match status" value="1"/>
</dbReference>
<organism evidence="6 7">
    <name type="scientific">Roseateles violae</name>
    <dbReference type="NCBI Taxonomy" id="3058042"/>
    <lineage>
        <taxon>Bacteria</taxon>
        <taxon>Pseudomonadati</taxon>
        <taxon>Pseudomonadota</taxon>
        <taxon>Betaproteobacteria</taxon>
        <taxon>Burkholderiales</taxon>
        <taxon>Sphaerotilaceae</taxon>
        <taxon>Roseateles</taxon>
    </lineage>
</organism>
<feature type="domain" description="HTH gntR-type" evidence="5">
    <location>
        <begin position="35"/>
        <end position="102"/>
    </location>
</feature>
<dbReference type="RefSeq" id="WP_290360796.1">
    <property type="nucleotide sequence ID" value="NZ_JAUHHC010000005.1"/>
</dbReference>
<dbReference type="SMART" id="SM00895">
    <property type="entry name" value="FCD"/>
    <property type="match status" value="1"/>
</dbReference>
<evidence type="ECO:0000313" key="7">
    <source>
        <dbReference type="Proteomes" id="UP001228044"/>
    </source>
</evidence>
<evidence type="ECO:0000256" key="1">
    <source>
        <dbReference type="ARBA" id="ARBA00023015"/>
    </source>
</evidence>
<dbReference type="PANTHER" id="PTHR43537:SF50">
    <property type="entry name" value="TRANSCRIPTIONAL REGULATORY PROTEIN"/>
    <property type="match status" value="1"/>
</dbReference>
<keyword evidence="7" id="KW-1185">Reference proteome</keyword>
<dbReference type="InterPro" id="IPR008920">
    <property type="entry name" value="TF_FadR/GntR_C"/>
</dbReference>
<evidence type="ECO:0000256" key="2">
    <source>
        <dbReference type="ARBA" id="ARBA00023125"/>
    </source>
</evidence>
<dbReference type="SUPFAM" id="SSF46785">
    <property type="entry name" value="Winged helix' DNA-binding domain"/>
    <property type="match status" value="1"/>
</dbReference>
<dbReference type="EMBL" id="JAUHHC010000005">
    <property type="protein sequence ID" value="MDN3922495.1"/>
    <property type="molecule type" value="Genomic_DNA"/>
</dbReference>
<dbReference type="PROSITE" id="PS50949">
    <property type="entry name" value="HTH_GNTR"/>
    <property type="match status" value="1"/>
</dbReference>
<feature type="region of interest" description="Disordered" evidence="4">
    <location>
        <begin position="1"/>
        <end position="37"/>
    </location>
</feature>
<evidence type="ECO:0000259" key="5">
    <source>
        <dbReference type="PROSITE" id="PS50949"/>
    </source>
</evidence>
<sequence>MSSMPATVPAAASSRGLREAGASAAEPAHPPLRGSSMHDGVAARLRAMIFERELAPGALIDEKALAEQWQISRTPLREALKVLVAEGLLELLPRQGCRVIAMRDEDAADLFPVMAMLEGRCAAEAARKATPAQRLSLRQLHEQLELAAAAGDIDAYYRVNHQFHSLVQQLAANRWLERVTGDLRKFLRLMRGRQLKSPGRLAASLAEHRRLIEALVAGDGAAAEREMQAHLLAQLAALQAMHEGVPHHAE</sequence>
<keyword evidence="2" id="KW-0238">DNA-binding</keyword>
<dbReference type="CDD" id="cd07377">
    <property type="entry name" value="WHTH_GntR"/>
    <property type="match status" value="1"/>
</dbReference>
<accession>A0ABT8DW59</accession>
<comment type="caution">
    <text evidence="6">The sequence shown here is derived from an EMBL/GenBank/DDBJ whole genome shotgun (WGS) entry which is preliminary data.</text>
</comment>
<evidence type="ECO:0000256" key="4">
    <source>
        <dbReference type="SAM" id="MobiDB-lite"/>
    </source>
</evidence>
<dbReference type="PRINTS" id="PR00035">
    <property type="entry name" value="HTHGNTR"/>
</dbReference>
<proteinExistence type="predicted"/>
<dbReference type="Gene3D" id="1.10.10.10">
    <property type="entry name" value="Winged helix-like DNA-binding domain superfamily/Winged helix DNA-binding domain"/>
    <property type="match status" value="1"/>
</dbReference>
<name>A0ABT8DW59_9BURK</name>
<evidence type="ECO:0000313" key="6">
    <source>
        <dbReference type="EMBL" id="MDN3922495.1"/>
    </source>
</evidence>
<dbReference type="SUPFAM" id="SSF48008">
    <property type="entry name" value="GntR ligand-binding domain-like"/>
    <property type="match status" value="1"/>
</dbReference>
<dbReference type="Proteomes" id="UP001228044">
    <property type="component" value="Unassembled WGS sequence"/>
</dbReference>
<dbReference type="InterPro" id="IPR036390">
    <property type="entry name" value="WH_DNA-bd_sf"/>
</dbReference>
<dbReference type="Gene3D" id="1.20.120.530">
    <property type="entry name" value="GntR ligand-binding domain-like"/>
    <property type="match status" value="1"/>
</dbReference>
<keyword evidence="1" id="KW-0805">Transcription regulation</keyword>
<dbReference type="Pfam" id="PF00392">
    <property type="entry name" value="GntR"/>
    <property type="match status" value="1"/>
</dbReference>
<evidence type="ECO:0000256" key="3">
    <source>
        <dbReference type="ARBA" id="ARBA00023163"/>
    </source>
</evidence>
<reference evidence="6 7" key="1">
    <citation type="submission" date="2023-06" db="EMBL/GenBank/DDBJ databases">
        <title>Pelomonas sp. PFR6 16S ribosomal RNA gene Genome sequencing and assembly.</title>
        <authorList>
            <person name="Woo H."/>
        </authorList>
    </citation>
    <scope>NUCLEOTIDE SEQUENCE [LARGE SCALE GENOMIC DNA]</scope>
    <source>
        <strain evidence="6 7">PFR6</strain>
    </source>
</reference>
<dbReference type="SMART" id="SM00345">
    <property type="entry name" value="HTH_GNTR"/>
    <property type="match status" value="1"/>
</dbReference>
<gene>
    <name evidence="6" type="ORF">QWJ38_19570</name>
</gene>
<dbReference type="InterPro" id="IPR000524">
    <property type="entry name" value="Tscrpt_reg_HTH_GntR"/>
</dbReference>
<dbReference type="Pfam" id="PF07729">
    <property type="entry name" value="FCD"/>
    <property type="match status" value="1"/>
</dbReference>
<keyword evidence="3" id="KW-0804">Transcription</keyword>
<protein>
    <submittedName>
        <fullName evidence="6">GntR family transcriptional regulator</fullName>
    </submittedName>
</protein>